<dbReference type="Proteomes" id="UP000224854">
    <property type="component" value="Unassembled WGS sequence"/>
</dbReference>
<reference evidence="3 4" key="1">
    <citation type="submission" date="2017-06" db="EMBL/GenBank/DDBJ databases">
        <title>Ant-infecting Ophiocordyceps genomes reveal a high diversity of potential behavioral manipulation genes and a possible major role for enterotoxins.</title>
        <authorList>
            <person name="De Bekker C."/>
            <person name="Evans H.C."/>
            <person name="Brachmann A."/>
            <person name="Hughes D.P."/>
        </authorList>
    </citation>
    <scope>NUCLEOTIDE SEQUENCE [LARGE SCALE GENOMIC DNA]</scope>
    <source>
        <strain evidence="3 4">1348a</strain>
    </source>
</reference>
<dbReference type="InterPro" id="IPR053029">
    <property type="entry name" value="RNA_pol_I-specific_init_factor"/>
</dbReference>
<protein>
    <recommendedName>
        <fullName evidence="2">Extracellular mutant protein 11 C-terminal domain-containing protein</fullName>
    </recommendedName>
</protein>
<feature type="region of interest" description="Disordered" evidence="1">
    <location>
        <begin position="1"/>
        <end position="114"/>
    </location>
</feature>
<comment type="caution">
    <text evidence="3">The sequence shown here is derived from an EMBL/GenBank/DDBJ whole genome shotgun (WGS) entry which is preliminary data.</text>
</comment>
<feature type="region of interest" description="Disordered" evidence="1">
    <location>
        <begin position="127"/>
        <end position="164"/>
    </location>
</feature>
<dbReference type="Pfam" id="PF15463">
    <property type="entry name" value="ECM11"/>
    <property type="match status" value="1"/>
</dbReference>
<feature type="compositionally biased region" description="Polar residues" evidence="1">
    <location>
        <begin position="127"/>
        <end position="140"/>
    </location>
</feature>
<gene>
    <name evidence="3" type="ORF">CDD82_4794</name>
</gene>
<feature type="compositionally biased region" description="Basic and acidic residues" evidence="1">
    <location>
        <begin position="290"/>
        <end position="312"/>
    </location>
</feature>
<feature type="region of interest" description="Disordered" evidence="1">
    <location>
        <begin position="239"/>
        <end position="338"/>
    </location>
</feature>
<evidence type="ECO:0000256" key="1">
    <source>
        <dbReference type="SAM" id="MobiDB-lite"/>
    </source>
</evidence>
<dbReference type="GO" id="GO:0070860">
    <property type="term" value="C:RNA polymerase I core factor complex"/>
    <property type="evidence" value="ECO:0007669"/>
    <property type="project" value="TreeGrafter"/>
</dbReference>
<evidence type="ECO:0000313" key="4">
    <source>
        <dbReference type="Proteomes" id="UP000224854"/>
    </source>
</evidence>
<sequence>MPSWKEKTGRLQAFARHKSDSQPAEPQDEAALERPASANDAAPPSRHQLAQAARISVPSVSRNGHREHQHQQQDGPSVKPHTPPPNLVAPMQSPARHHNGNGSAHDRDDLFCGSQLGDDFMQSVISTPKNEAQEVEQVTPTARLRSARPPEPRPPASRGNPTNANLPVFDIDKNLMMTVVPRNHGRTSSMHVMDGFQQDVPCDNTTTKSYASIINSHTSRPSTAAPQPKLPLREVRIKRLPATAQSPVRHTRRVSTSSSPAHHRSRKEHHSQGRAQEAATYDDGSDEEVDMVHEYRKPEKMPEPRRVRDQTRLVEGSSMTAPATSQKLHGDKKRRRGSFDYDDKLLSTMTYNDLDDEPFDLDPAKVVAQKGPDSAVKLPLKLEQYRQQGRKEQLQLFSKMSLEEWETSGDWFVDQFTNIMKKLRDARRNKRCAMRAFEDEAARREEAVRLRLESIDRRLVKMKQDGQRVVAGAL</sequence>
<feature type="domain" description="Extracellular mutant protein 11 C-terminal" evidence="2">
    <location>
        <begin position="340"/>
        <end position="469"/>
    </location>
</feature>
<dbReference type="EMBL" id="NJEU01000411">
    <property type="protein sequence ID" value="PHH74754.1"/>
    <property type="molecule type" value="Genomic_DNA"/>
</dbReference>
<dbReference type="GO" id="GO:0042790">
    <property type="term" value="P:nucleolar large rRNA transcription by RNA polymerase I"/>
    <property type="evidence" value="ECO:0007669"/>
    <property type="project" value="TreeGrafter"/>
</dbReference>
<dbReference type="GO" id="GO:0017025">
    <property type="term" value="F:TBP-class protein binding"/>
    <property type="evidence" value="ECO:0007669"/>
    <property type="project" value="TreeGrafter"/>
</dbReference>
<evidence type="ECO:0000313" key="3">
    <source>
        <dbReference type="EMBL" id="PHH74754.1"/>
    </source>
</evidence>
<name>A0A2C5Z5W2_9HYPO</name>
<feature type="compositionally biased region" description="Polar residues" evidence="1">
    <location>
        <begin position="317"/>
        <end position="327"/>
    </location>
</feature>
<evidence type="ECO:0000259" key="2">
    <source>
        <dbReference type="Pfam" id="PF15463"/>
    </source>
</evidence>
<dbReference type="GO" id="GO:0001164">
    <property type="term" value="F:RNA polymerase I core promoter sequence-specific DNA binding"/>
    <property type="evidence" value="ECO:0007669"/>
    <property type="project" value="TreeGrafter"/>
</dbReference>
<proteinExistence type="predicted"/>
<dbReference type="AlphaFoldDB" id="A0A2C5Z5W2"/>
<keyword evidence="4" id="KW-1185">Reference proteome</keyword>
<organism evidence="3 4">
    <name type="scientific">Ophiocordyceps australis</name>
    <dbReference type="NCBI Taxonomy" id="1399860"/>
    <lineage>
        <taxon>Eukaryota</taxon>
        <taxon>Fungi</taxon>
        <taxon>Dikarya</taxon>
        <taxon>Ascomycota</taxon>
        <taxon>Pezizomycotina</taxon>
        <taxon>Sordariomycetes</taxon>
        <taxon>Hypocreomycetidae</taxon>
        <taxon>Hypocreales</taxon>
        <taxon>Ophiocordycipitaceae</taxon>
        <taxon>Ophiocordyceps</taxon>
    </lineage>
</organism>
<dbReference type="OrthoDB" id="5346740at2759"/>
<dbReference type="PANTHER" id="PTHR28244">
    <property type="entry name" value="RNA POLYMERASE I-SPECIFIC TRANSCRIPTION INITIATION FACTOR RRN11"/>
    <property type="match status" value="1"/>
</dbReference>
<accession>A0A2C5Z5W2</accession>
<dbReference type="InterPro" id="IPR029178">
    <property type="entry name" value="Ecm11_C"/>
</dbReference>
<dbReference type="PANTHER" id="PTHR28244:SF1">
    <property type="entry name" value="RNA POLYMERASE I-SPECIFIC TRANSCRIPTION INITIATION FACTOR RRN11"/>
    <property type="match status" value="1"/>
</dbReference>